<evidence type="ECO:0008006" key="3">
    <source>
        <dbReference type="Google" id="ProtNLM"/>
    </source>
</evidence>
<dbReference type="Proteomes" id="UP001623348">
    <property type="component" value="Unassembled WGS sequence"/>
</dbReference>
<reference evidence="1 2" key="1">
    <citation type="submission" date="2024-06" db="EMBL/GenBank/DDBJ databases">
        <title>The draft genome of Grus japonensis, version 3.</title>
        <authorList>
            <person name="Nabeshima K."/>
            <person name="Suzuki S."/>
            <person name="Onuma M."/>
        </authorList>
    </citation>
    <scope>NUCLEOTIDE SEQUENCE [LARGE SCALE GENOMIC DNA]</scope>
    <source>
        <strain evidence="1 2">451A</strain>
    </source>
</reference>
<protein>
    <recommendedName>
        <fullName evidence="3">Dtw domain-containing protein 2</fullName>
    </recommendedName>
</protein>
<evidence type="ECO:0000313" key="1">
    <source>
        <dbReference type="EMBL" id="GAB0177135.1"/>
    </source>
</evidence>
<dbReference type="PANTHER" id="PTHR33395">
    <property type="entry name" value="TRANSCRIPTASE, PUTATIVE-RELATED-RELATED"/>
    <property type="match status" value="1"/>
</dbReference>
<sequence length="151" mass="17256">MDNVVVDVCYRLPDQEEDTFSRQLEKASHSQAVVLMGDLNYLDICWRDNTAGHKQDRMFLECIGDNFLVHMIKESAREDALLDFLLTNKEELARGSLAAVTTRWSSGSCKKERSRSTTPRFQKSILFSLGICLEEPHGRQSWREEESGRAG</sequence>
<dbReference type="AlphaFoldDB" id="A0ABC9VWE4"/>
<organism evidence="1 2">
    <name type="scientific">Grus japonensis</name>
    <name type="common">Japanese crane</name>
    <name type="synonym">Red-crowned crane</name>
    <dbReference type="NCBI Taxonomy" id="30415"/>
    <lineage>
        <taxon>Eukaryota</taxon>
        <taxon>Metazoa</taxon>
        <taxon>Chordata</taxon>
        <taxon>Craniata</taxon>
        <taxon>Vertebrata</taxon>
        <taxon>Euteleostomi</taxon>
        <taxon>Archelosauria</taxon>
        <taxon>Archosauria</taxon>
        <taxon>Dinosauria</taxon>
        <taxon>Saurischia</taxon>
        <taxon>Theropoda</taxon>
        <taxon>Coelurosauria</taxon>
        <taxon>Aves</taxon>
        <taxon>Neognathae</taxon>
        <taxon>Neoaves</taxon>
        <taxon>Gruiformes</taxon>
        <taxon>Gruidae</taxon>
        <taxon>Grus</taxon>
    </lineage>
</organism>
<accession>A0ABC9VWE4</accession>
<keyword evidence="2" id="KW-1185">Reference proteome</keyword>
<evidence type="ECO:0000313" key="2">
    <source>
        <dbReference type="Proteomes" id="UP001623348"/>
    </source>
</evidence>
<proteinExistence type="predicted"/>
<comment type="caution">
    <text evidence="1">The sequence shown here is derived from an EMBL/GenBank/DDBJ whole genome shotgun (WGS) entry which is preliminary data.</text>
</comment>
<dbReference type="EMBL" id="BAAFJT010000001">
    <property type="protein sequence ID" value="GAB0177135.1"/>
    <property type="molecule type" value="Genomic_DNA"/>
</dbReference>
<name>A0ABC9VWE4_GRUJA</name>
<gene>
    <name evidence="1" type="ORF">GRJ2_000178700</name>
</gene>
<dbReference type="PANTHER" id="PTHR33395:SF22">
    <property type="entry name" value="REVERSE TRANSCRIPTASE DOMAIN-CONTAINING PROTEIN"/>
    <property type="match status" value="1"/>
</dbReference>